<name>J3L709_ORYBR</name>
<evidence type="ECO:0000313" key="8">
    <source>
        <dbReference type="Proteomes" id="UP000006038"/>
    </source>
</evidence>
<dbReference type="GO" id="GO:0046983">
    <property type="term" value="F:protein dimerization activity"/>
    <property type="evidence" value="ECO:0007669"/>
    <property type="project" value="InterPro"/>
</dbReference>
<reference evidence="7" key="2">
    <citation type="submission" date="2013-04" db="UniProtKB">
        <authorList>
            <consortium name="EnsemblPlants"/>
        </authorList>
    </citation>
    <scope>IDENTIFICATION</scope>
</reference>
<dbReference type="GeneID" id="121053233"/>
<organism evidence="7">
    <name type="scientific">Oryza brachyantha</name>
    <name type="common">malo sina</name>
    <dbReference type="NCBI Taxonomy" id="4533"/>
    <lineage>
        <taxon>Eukaryota</taxon>
        <taxon>Viridiplantae</taxon>
        <taxon>Streptophyta</taxon>
        <taxon>Embryophyta</taxon>
        <taxon>Tracheophyta</taxon>
        <taxon>Spermatophyta</taxon>
        <taxon>Magnoliopsida</taxon>
        <taxon>Liliopsida</taxon>
        <taxon>Poales</taxon>
        <taxon>Poaceae</taxon>
        <taxon>BOP clade</taxon>
        <taxon>Oryzoideae</taxon>
        <taxon>Oryzeae</taxon>
        <taxon>Oryzinae</taxon>
        <taxon>Oryza</taxon>
    </lineage>
</organism>
<keyword evidence="4" id="KW-0804">Transcription</keyword>
<dbReference type="InterPro" id="IPR036879">
    <property type="entry name" value="TF_MADSbox_sf"/>
</dbReference>
<dbReference type="OrthoDB" id="605507at2759"/>
<dbReference type="InterPro" id="IPR033897">
    <property type="entry name" value="SRF-like_MADS-box"/>
</dbReference>
<feature type="domain" description="MADS-box" evidence="6">
    <location>
        <begin position="1"/>
        <end position="52"/>
    </location>
</feature>
<comment type="subcellular location">
    <subcellularLocation>
        <location evidence="1">Nucleus</location>
    </subcellularLocation>
</comment>
<dbReference type="SUPFAM" id="SSF55455">
    <property type="entry name" value="SRF-like"/>
    <property type="match status" value="1"/>
</dbReference>
<dbReference type="GO" id="GO:0005634">
    <property type="term" value="C:nucleus"/>
    <property type="evidence" value="ECO:0007669"/>
    <property type="project" value="UniProtKB-SubCell"/>
</dbReference>
<keyword evidence="8" id="KW-1185">Reference proteome</keyword>
<dbReference type="RefSeq" id="XP_040375730.1">
    <property type="nucleotide sequence ID" value="XM_040519796.1"/>
</dbReference>
<dbReference type="InterPro" id="IPR050142">
    <property type="entry name" value="MADS-box/MEF2_TF"/>
</dbReference>
<evidence type="ECO:0000256" key="5">
    <source>
        <dbReference type="ARBA" id="ARBA00023242"/>
    </source>
</evidence>
<dbReference type="GO" id="GO:0000987">
    <property type="term" value="F:cis-regulatory region sequence-specific DNA binding"/>
    <property type="evidence" value="ECO:0007669"/>
    <property type="project" value="InterPro"/>
</dbReference>
<dbReference type="SMART" id="SM00432">
    <property type="entry name" value="MADS"/>
    <property type="match status" value="1"/>
</dbReference>
<proteinExistence type="predicted"/>
<dbReference type="Gramene" id="OB01G50150.1">
    <property type="protein sequence ID" value="OB01G50150.1"/>
    <property type="gene ID" value="OB01G50150"/>
</dbReference>
<accession>J3L709</accession>
<dbReference type="InterPro" id="IPR002100">
    <property type="entry name" value="TF_MADSbox"/>
</dbReference>
<dbReference type="EnsemblPlants" id="OB01G50150.1">
    <property type="protein sequence ID" value="OB01G50150.1"/>
    <property type="gene ID" value="OB01G50150"/>
</dbReference>
<keyword evidence="2" id="KW-0805">Transcription regulation</keyword>
<gene>
    <name evidence="7" type="primary">LOC121053233</name>
</gene>
<dbReference type="GO" id="GO:0000981">
    <property type="term" value="F:DNA-binding transcription factor activity, RNA polymerase II-specific"/>
    <property type="evidence" value="ECO:0007669"/>
    <property type="project" value="InterPro"/>
</dbReference>
<dbReference type="GO" id="GO:0045944">
    <property type="term" value="P:positive regulation of transcription by RNA polymerase II"/>
    <property type="evidence" value="ECO:0007669"/>
    <property type="project" value="InterPro"/>
</dbReference>
<dbReference type="AlphaFoldDB" id="J3L709"/>
<dbReference type="eggNOG" id="KOG0014">
    <property type="taxonomic scope" value="Eukaryota"/>
</dbReference>
<dbReference type="Gene3D" id="3.40.1810.10">
    <property type="entry name" value="Transcription factor, MADS-box"/>
    <property type="match status" value="1"/>
</dbReference>
<dbReference type="CDD" id="cd00266">
    <property type="entry name" value="MADS_SRF_like"/>
    <property type="match status" value="1"/>
</dbReference>
<dbReference type="HOGENOM" id="CLU_047481_0_0_1"/>
<sequence length="427" mass="46273">MARRKVPMKLLGEPKKRASTYARRKEGLLKKARELAELCNIPVAVVCAGPDGGAPTVWATGDDFDGIVGRYLALPAEKRARHTHVDYLRDQLDKEKAKLAALERDVPDELTTPGALLDGMSYDELQRLLASIDASLKATAERREALELLADDGDVGDGGRRDADAPLVPSIGSSSVDVHGYQHQAHALGNGGLLEPVPLNSFHPYNAGATMTQPMYNDAPYMAGHGVDMISGYQMQMQMPSNGSNNHDQLAWGPFQPCNATIVHPEYDHLQCWDNNNAGGYQMQPATAATAGWHTPVTITQNIHGEPCNAILPSAGDPYMDTGGNGNGIGIGIDTTVADYHIPNTGDNFMDEPVQLLAIDSDKRYTYTTAPGGDEAQFSMDDLLQCSDATQNSSSLNQLHYLADLADGFDFDFPSNLDDPLDLYWEE</sequence>
<evidence type="ECO:0000256" key="3">
    <source>
        <dbReference type="ARBA" id="ARBA00023125"/>
    </source>
</evidence>
<evidence type="ECO:0000256" key="4">
    <source>
        <dbReference type="ARBA" id="ARBA00023163"/>
    </source>
</evidence>
<evidence type="ECO:0000256" key="2">
    <source>
        <dbReference type="ARBA" id="ARBA00023015"/>
    </source>
</evidence>
<dbReference type="PROSITE" id="PS50066">
    <property type="entry name" value="MADS_BOX_2"/>
    <property type="match status" value="1"/>
</dbReference>
<keyword evidence="3" id="KW-0238">DNA-binding</keyword>
<evidence type="ECO:0000256" key="1">
    <source>
        <dbReference type="ARBA" id="ARBA00004123"/>
    </source>
</evidence>
<dbReference type="Proteomes" id="UP000006038">
    <property type="component" value="Chromosome 1"/>
</dbReference>
<evidence type="ECO:0000313" key="7">
    <source>
        <dbReference type="EnsemblPlants" id="OB01G50150.1"/>
    </source>
</evidence>
<keyword evidence="5" id="KW-0539">Nucleus</keyword>
<dbReference type="OMA" id="SAGDPYM"/>
<dbReference type="PANTHER" id="PTHR48019">
    <property type="entry name" value="SERUM RESPONSE FACTOR HOMOLOG"/>
    <property type="match status" value="1"/>
</dbReference>
<protein>
    <recommendedName>
        <fullName evidence="6">MADS-box domain-containing protein</fullName>
    </recommendedName>
</protein>
<evidence type="ECO:0000259" key="6">
    <source>
        <dbReference type="PROSITE" id="PS50066"/>
    </source>
</evidence>
<reference evidence="7" key="1">
    <citation type="journal article" date="2013" name="Nat. Commun.">
        <title>Whole-genome sequencing of Oryza brachyantha reveals mechanisms underlying Oryza genome evolution.</title>
        <authorList>
            <person name="Chen J."/>
            <person name="Huang Q."/>
            <person name="Gao D."/>
            <person name="Wang J."/>
            <person name="Lang Y."/>
            <person name="Liu T."/>
            <person name="Li B."/>
            <person name="Bai Z."/>
            <person name="Luis Goicoechea J."/>
            <person name="Liang C."/>
            <person name="Chen C."/>
            <person name="Zhang W."/>
            <person name="Sun S."/>
            <person name="Liao Y."/>
            <person name="Zhang X."/>
            <person name="Yang L."/>
            <person name="Song C."/>
            <person name="Wang M."/>
            <person name="Shi J."/>
            <person name="Liu G."/>
            <person name="Liu J."/>
            <person name="Zhou H."/>
            <person name="Zhou W."/>
            <person name="Yu Q."/>
            <person name="An N."/>
            <person name="Chen Y."/>
            <person name="Cai Q."/>
            <person name="Wang B."/>
            <person name="Liu B."/>
            <person name="Min J."/>
            <person name="Huang Y."/>
            <person name="Wu H."/>
            <person name="Li Z."/>
            <person name="Zhang Y."/>
            <person name="Yin Y."/>
            <person name="Song W."/>
            <person name="Jiang J."/>
            <person name="Jackson S.A."/>
            <person name="Wing R.A."/>
            <person name="Wang J."/>
            <person name="Chen M."/>
        </authorList>
    </citation>
    <scope>NUCLEOTIDE SEQUENCE [LARGE SCALE GENOMIC DNA]</scope>
    <source>
        <strain evidence="7">cv. IRGC 101232</strain>
    </source>
</reference>
<dbReference type="Pfam" id="PF00319">
    <property type="entry name" value="SRF-TF"/>
    <property type="match status" value="1"/>
</dbReference>